<dbReference type="GO" id="GO:0005886">
    <property type="term" value="C:plasma membrane"/>
    <property type="evidence" value="ECO:0007669"/>
    <property type="project" value="TreeGrafter"/>
</dbReference>
<keyword evidence="2" id="KW-0812">Transmembrane</keyword>
<dbReference type="Proteomes" id="UP001314229">
    <property type="component" value="Unassembled WGS sequence"/>
</dbReference>
<keyword evidence="2" id="KW-1133">Transmembrane helix</keyword>
<name>A0AAV1N1V4_SCOSC</name>
<feature type="domain" description="Interferon/interleukin receptor" evidence="4">
    <location>
        <begin position="127"/>
        <end position="235"/>
    </location>
</feature>
<dbReference type="Gene3D" id="2.60.40.10">
    <property type="entry name" value="Immunoglobulins"/>
    <property type="match status" value="1"/>
</dbReference>
<gene>
    <name evidence="5" type="ORF">FSCOSCO3_A030027</name>
</gene>
<reference evidence="5 6" key="1">
    <citation type="submission" date="2024-01" db="EMBL/GenBank/DDBJ databases">
        <authorList>
            <person name="Alioto T."/>
            <person name="Alioto T."/>
            <person name="Gomez Garrido J."/>
        </authorList>
    </citation>
    <scope>NUCLEOTIDE SEQUENCE [LARGE SCALE GENOMIC DNA]</scope>
</reference>
<evidence type="ECO:0000259" key="4">
    <source>
        <dbReference type="Pfam" id="PF09294"/>
    </source>
</evidence>
<dbReference type="InterPro" id="IPR050650">
    <property type="entry name" value="Type-II_Cytokine-TF_Rcpt"/>
</dbReference>
<dbReference type="GO" id="GO:0004896">
    <property type="term" value="F:cytokine receptor activity"/>
    <property type="evidence" value="ECO:0007669"/>
    <property type="project" value="TreeGrafter"/>
</dbReference>
<dbReference type="SUPFAM" id="SSF49265">
    <property type="entry name" value="Fibronectin type III"/>
    <property type="match status" value="2"/>
</dbReference>
<evidence type="ECO:0000256" key="1">
    <source>
        <dbReference type="SAM" id="MobiDB-lite"/>
    </source>
</evidence>
<dbReference type="PANTHER" id="PTHR20859">
    <property type="entry name" value="INTERFERON/INTERLEUKIN RECEPTOR"/>
    <property type="match status" value="1"/>
</dbReference>
<keyword evidence="6" id="KW-1185">Reference proteome</keyword>
<feature type="domain" description="Fibronectin type-III" evidence="3">
    <location>
        <begin position="26"/>
        <end position="105"/>
    </location>
</feature>
<dbReference type="InterPro" id="IPR003961">
    <property type="entry name" value="FN3_dom"/>
</dbReference>
<protein>
    <submittedName>
        <fullName evidence="5">Uncharacterized protein si:dkeyp-75h12.7</fullName>
    </submittedName>
</protein>
<feature type="compositionally biased region" description="Basic and acidic residues" evidence="1">
    <location>
        <begin position="373"/>
        <end position="383"/>
    </location>
</feature>
<dbReference type="InterPro" id="IPR036116">
    <property type="entry name" value="FN3_sf"/>
</dbReference>
<dbReference type="InterPro" id="IPR013783">
    <property type="entry name" value="Ig-like_fold"/>
</dbReference>
<organism evidence="5 6">
    <name type="scientific">Scomber scombrus</name>
    <name type="common">Atlantic mackerel</name>
    <name type="synonym">Scomber vernalis</name>
    <dbReference type="NCBI Taxonomy" id="13677"/>
    <lineage>
        <taxon>Eukaryota</taxon>
        <taxon>Metazoa</taxon>
        <taxon>Chordata</taxon>
        <taxon>Craniata</taxon>
        <taxon>Vertebrata</taxon>
        <taxon>Euteleostomi</taxon>
        <taxon>Actinopterygii</taxon>
        <taxon>Neopterygii</taxon>
        <taxon>Teleostei</taxon>
        <taxon>Neoteleostei</taxon>
        <taxon>Acanthomorphata</taxon>
        <taxon>Pelagiaria</taxon>
        <taxon>Scombriformes</taxon>
        <taxon>Scombridae</taxon>
        <taxon>Scomber</taxon>
    </lineage>
</organism>
<evidence type="ECO:0000256" key="2">
    <source>
        <dbReference type="SAM" id="Phobius"/>
    </source>
</evidence>
<dbReference type="Pfam" id="PF09294">
    <property type="entry name" value="Interfer-bind"/>
    <property type="match status" value="1"/>
</dbReference>
<evidence type="ECO:0000313" key="5">
    <source>
        <dbReference type="EMBL" id="CAK6953023.1"/>
    </source>
</evidence>
<dbReference type="InterPro" id="IPR015373">
    <property type="entry name" value="Interferon/interleukin_rcp_dom"/>
</dbReference>
<dbReference type="AlphaFoldDB" id="A0AAV1N1V4"/>
<comment type="caution">
    <text evidence="5">The sequence shown here is derived from an EMBL/GenBank/DDBJ whole genome shotgun (WGS) entry which is preliminary data.</text>
</comment>
<feature type="transmembrane region" description="Helical" evidence="2">
    <location>
        <begin position="12"/>
        <end position="39"/>
    </location>
</feature>
<proteinExistence type="predicted"/>
<feature type="transmembrane region" description="Helical" evidence="2">
    <location>
        <begin position="242"/>
        <end position="264"/>
    </location>
</feature>
<evidence type="ECO:0000313" key="6">
    <source>
        <dbReference type="Proteomes" id="UP001314229"/>
    </source>
</evidence>
<dbReference type="PANTHER" id="PTHR20859:SF53">
    <property type="entry name" value="INTERLEUKIN-22 RECEPTOR SUBUNIT ALPHA-1"/>
    <property type="match status" value="1"/>
</dbReference>
<dbReference type="EMBL" id="CAWUFR010000011">
    <property type="protein sequence ID" value="CAK6953023.1"/>
    <property type="molecule type" value="Genomic_DNA"/>
</dbReference>
<feature type="compositionally biased region" description="Low complexity" evidence="1">
    <location>
        <begin position="315"/>
        <end position="328"/>
    </location>
</feature>
<evidence type="ECO:0000259" key="3">
    <source>
        <dbReference type="Pfam" id="PF01108"/>
    </source>
</evidence>
<sequence length="383" mass="41244">MGTTGVTAGRLGALVGFCAMIMVALLITGSTGLVCYTAVESLDLGCLLRWDCPHASPNTTYTVQTKTQGDPWQDVPWCVMVSSRSCDVSQAFSDFELYNMIRLGVHLSHSSTVWIKPRKFDYSDFTFSPPSVSVSVNEDLLLVKVQFPCAVNRRCSLKGCCPISELIDPWTTVTVYNNLNRSEYQSRTVWTQEVVSHVEFTGLAPGQNYCAAANFSFPTFSMAASPLSAPECFETISNSGSLPLLFLGIGLCSLLIVPLLTVFLREPRPAAPATENQPKTPASVCHDPVSLVPLSLLPVDPCDIHVELADEVSIVSSSSLPSNQDQSSTLGDMYTSDPLHHDTNPGAAYCDSGGMELETGLDSGIGIPPASHSSEETCRRNGD</sequence>
<keyword evidence="2" id="KW-0472">Membrane</keyword>
<feature type="region of interest" description="Disordered" evidence="1">
    <location>
        <begin position="315"/>
        <end position="383"/>
    </location>
</feature>
<dbReference type="Pfam" id="PF01108">
    <property type="entry name" value="Tissue_fac"/>
    <property type="match status" value="1"/>
</dbReference>
<accession>A0AAV1N1V4</accession>